<keyword evidence="1" id="KW-1003">Cell membrane</keyword>
<dbReference type="InterPro" id="IPR010445">
    <property type="entry name" value="LapA_dom"/>
</dbReference>
<evidence type="ECO:0000256" key="2">
    <source>
        <dbReference type="ARBA" id="ARBA00022692"/>
    </source>
</evidence>
<name>A0A3D0WB84_9SPHN</name>
<evidence type="ECO:0000313" key="8">
    <source>
        <dbReference type="Proteomes" id="UP000262699"/>
    </source>
</evidence>
<evidence type="ECO:0000256" key="4">
    <source>
        <dbReference type="ARBA" id="ARBA00023136"/>
    </source>
</evidence>
<evidence type="ECO:0000256" key="5">
    <source>
        <dbReference type="SAM" id="Phobius"/>
    </source>
</evidence>
<keyword evidence="4 5" id="KW-0472">Membrane</keyword>
<dbReference type="AlphaFoldDB" id="A0A3D0WB84"/>
<protein>
    <recommendedName>
        <fullName evidence="6">Lipopolysaccharide assembly protein A domain-containing protein</fullName>
    </recommendedName>
</protein>
<feature type="transmembrane region" description="Helical" evidence="5">
    <location>
        <begin position="39"/>
        <end position="59"/>
    </location>
</feature>
<dbReference type="Proteomes" id="UP000262699">
    <property type="component" value="Unassembled WGS sequence"/>
</dbReference>
<dbReference type="GO" id="GO:0005886">
    <property type="term" value="C:plasma membrane"/>
    <property type="evidence" value="ECO:0007669"/>
    <property type="project" value="InterPro"/>
</dbReference>
<evidence type="ECO:0000259" key="6">
    <source>
        <dbReference type="Pfam" id="PF06305"/>
    </source>
</evidence>
<accession>A0A3D0WB84</accession>
<dbReference type="Pfam" id="PF06305">
    <property type="entry name" value="LapA_dom"/>
    <property type="match status" value="1"/>
</dbReference>
<proteinExistence type="predicted"/>
<evidence type="ECO:0000256" key="1">
    <source>
        <dbReference type="ARBA" id="ARBA00022475"/>
    </source>
</evidence>
<feature type="domain" description="Lipopolysaccharide assembly protein A" evidence="6">
    <location>
        <begin position="23"/>
        <end position="82"/>
    </location>
</feature>
<comment type="caution">
    <text evidence="7">The sequence shown here is derived from an EMBL/GenBank/DDBJ whole genome shotgun (WGS) entry which is preliminary data.</text>
</comment>
<reference evidence="7 8" key="1">
    <citation type="journal article" date="2018" name="Nat. Biotechnol.">
        <title>A standardized bacterial taxonomy based on genome phylogeny substantially revises the tree of life.</title>
        <authorList>
            <person name="Parks D.H."/>
            <person name="Chuvochina M."/>
            <person name="Waite D.W."/>
            <person name="Rinke C."/>
            <person name="Skarshewski A."/>
            <person name="Chaumeil P.A."/>
            <person name="Hugenholtz P."/>
        </authorList>
    </citation>
    <scope>NUCLEOTIDE SEQUENCE [LARGE SCALE GENOMIC DNA]</scope>
    <source>
        <strain evidence="7">UBA9015</strain>
    </source>
</reference>
<organism evidence="7 8">
    <name type="scientific">Sphingomonas bacterium</name>
    <dbReference type="NCBI Taxonomy" id="1895847"/>
    <lineage>
        <taxon>Bacteria</taxon>
        <taxon>Pseudomonadati</taxon>
        <taxon>Pseudomonadota</taxon>
        <taxon>Alphaproteobacteria</taxon>
        <taxon>Sphingomonadales</taxon>
        <taxon>Sphingomonadaceae</taxon>
        <taxon>Sphingomonas</taxon>
    </lineage>
</organism>
<feature type="transmembrane region" description="Helical" evidence="5">
    <location>
        <begin position="7"/>
        <end position="27"/>
    </location>
</feature>
<gene>
    <name evidence="7" type="ORF">DEP91_07390</name>
</gene>
<evidence type="ECO:0000256" key="3">
    <source>
        <dbReference type="ARBA" id="ARBA00022989"/>
    </source>
</evidence>
<evidence type="ECO:0000313" key="7">
    <source>
        <dbReference type="EMBL" id="HCB75986.1"/>
    </source>
</evidence>
<sequence>MQFLRTLIWVLIAGIVVAFSFNNWAPVPVKLWGGLVADINLPLLMGVMFLLGFLPLWLVHVGTRWRLKSRLASSERTVAELRAVQAAPPPAAVPGDPVLTASPVAAPPLIPAETPVETRA</sequence>
<keyword evidence="2 5" id="KW-0812">Transmembrane</keyword>
<dbReference type="EMBL" id="DOYJ01000208">
    <property type="protein sequence ID" value="HCB75986.1"/>
    <property type="molecule type" value="Genomic_DNA"/>
</dbReference>
<keyword evidence="3 5" id="KW-1133">Transmembrane helix</keyword>